<dbReference type="AlphaFoldDB" id="A0A7X9XUL4"/>
<evidence type="ECO:0000256" key="9">
    <source>
        <dbReference type="SAM" id="Phobius"/>
    </source>
</evidence>
<comment type="caution">
    <text evidence="10">The sequence shown here is derived from an EMBL/GenBank/DDBJ whole genome shotgun (WGS) entry which is preliminary data.</text>
</comment>
<keyword evidence="3" id="KW-0813">Transport</keyword>
<sequence length="272" mass="28984">MSALVGFLTAELTIGGVPILVREVVGNVFGLGSAYLGMRRLVWAWPVGIAGNILLFTVFLGGVFHTPQDLDLYGQAGRQVMFLVVSVYGWWRWTQTRRAAAAVAEAAAHAHPDGNGNGNGNGNGDGDGHAGARSSSAAVMPRWATGRERLTMLAIAVGGTIVCAKIFEALGSWGPWADAWIFVGSLLATWGMAKGWTEFWLIWIAVDVVGVPLLFLGGYYPSAALYLFYAVFVTWGFVTWVRVQRQERAAAASSSSLSSVTTTPASVLDGAR</sequence>
<feature type="transmembrane region" description="Helical" evidence="9">
    <location>
        <begin position="150"/>
        <end position="167"/>
    </location>
</feature>
<dbReference type="Pfam" id="PF04973">
    <property type="entry name" value="NMN_transporter"/>
    <property type="match status" value="1"/>
</dbReference>
<comment type="subcellular location">
    <subcellularLocation>
        <location evidence="1">Cell membrane</location>
        <topology evidence="1">Multi-pass membrane protein</topology>
    </subcellularLocation>
</comment>
<evidence type="ECO:0000256" key="4">
    <source>
        <dbReference type="ARBA" id="ARBA00022475"/>
    </source>
</evidence>
<evidence type="ECO:0000256" key="7">
    <source>
        <dbReference type="ARBA" id="ARBA00023136"/>
    </source>
</evidence>
<gene>
    <name evidence="10" type="ORF">HF852_11980</name>
</gene>
<comment type="similarity">
    <text evidence="2">Belongs to the nicotinamide ribonucleoside (NR) uptake permease (TC 4.B.1) family.</text>
</comment>
<dbReference type="EMBL" id="JABAGA010000009">
    <property type="protein sequence ID" value="NMF10306.1"/>
    <property type="molecule type" value="Genomic_DNA"/>
</dbReference>
<dbReference type="InterPro" id="IPR006419">
    <property type="entry name" value="NMN_transpt_PnuC"/>
</dbReference>
<dbReference type="GO" id="GO:0034257">
    <property type="term" value="F:nicotinamide riboside transmembrane transporter activity"/>
    <property type="evidence" value="ECO:0007669"/>
    <property type="project" value="InterPro"/>
</dbReference>
<evidence type="ECO:0000313" key="10">
    <source>
        <dbReference type="EMBL" id="NMF10306.1"/>
    </source>
</evidence>
<feature type="transmembrane region" description="Helical" evidence="9">
    <location>
        <begin position="226"/>
        <end position="243"/>
    </location>
</feature>
<reference evidence="10 11" key="1">
    <citation type="submission" date="2020-04" db="EMBL/GenBank/DDBJ databases">
        <authorList>
            <person name="Hitch T.C.A."/>
            <person name="Wylensek D."/>
            <person name="Clavel T."/>
        </authorList>
    </citation>
    <scope>NUCLEOTIDE SEQUENCE [LARGE SCALE GENOMIC DNA]</scope>
    <source>
        <strain evidence="10 11">BL-383-APC-2I</strain>
    </source>
</reference>
<protein>
    <submittedName>
        <fullName evidence="10">Nicotinamide mononucleotide transporter</fullName>
    </submittedName>
</protein>
<keyword evidence="4" id="KW-1003">Cell membrane</keyword>
<feature type="transmembrane region" description="Helical" evidence="9">
    <location>
        <begin position="12"/>
        <end position="36"/>
    </location>
</feature>
<evidence type="ECO:0000313" key="11">
    <source>
        <dbReference type="Proteomes" id="UP000589552"/>
    </source>
</evidence>
<evidence type="ECO:0000256" key="8">
    <source>
        <dbReference type="SAM" id="MobiDB-lite"/>
    </source>
</evidence>
<evidence type="ECO:0000256" key="6">
    <source>
        <dbReference type="ARBA" id="ARBA00022989"/>
    </source>
</evidence>
<evidence type="ECO:0000256" key="5">
    <source>
        <dbReference type="ARBA" id="ARBA00022692"/>
    </source>
</evidence>
<evidence type="ECO:0000256" key="2">
    <source>
        <dbReference type="ARBA" id="ARBA00006669"/>
    </source>
</evidence>
<feature type="transmembrane region" description="Helical" evidence="9">
    <location>
        <begin position="200"/>
        <end position="220"/>
    </location>
</feature>
<keyword evidence="6 9" id="KW-1133">Transmembrane helix</keyword>
<accession>A0A7X9XUL4</accession>
<feature type="region of interest" description="Disordered" evidence="8">
    <location>
        <begin position="110"/>
        <end position="133"/>
    </location>
</feature>
<feature type="compositionally biased region" description="Gly residues" evidence="8">
    <location>
        <begin position="115"/>
        <end position="125"/>
    </location>
</feature>
<name>A0A7X9XUL4_9CORY</name>
<keyword evidence="7 9" id="KW-0472">Membrane</keyword>
<feature type="transmembrane region" description="Helical" evidence="9">
    <location>
        <begin position="72"/>
        <end position="91"/>
    </location>
</feature>
<proteinExistence type="inferred from homology"/>
<dbReference type="Proteomes" id="UP000589552">
    <property type="component" value="Unassembled WGS sequence"/>
</dbReference>
<dbReference type="PANTHER" id="PTHR36122:SF2">
    <property type="entry name" value="NICOTINAMIDE RIBOSIDE TRANSPORTER PNUC"/>
    <property type="match status" value="1"/>
</dbReference>
<keyword evidence="5 9" id="KW-0812">Transmembrane</keyword>
<dbReference type="GO" id="GO:0005886">
    <property type="term" value="C:plasma membrane"/>
    <property type="evidence" value="ECO:0007669"/>
    <property type="project" value="UniProtKB-SubCell"/>
</dbReference>
<dbReference type="RefSeq" id="WP_168938458.1">
    <property type="nucleotide sequence ID" value="NZ_JABAGA010000009.1"/>
</dbReference>
<evidence type="ECO:0000256" key="3">
    <source>
        <dbReference type="ARBA" id="ARBA00022448"/>
    </source>
</evidence>
<organism evidence="10 11">
    <name type="scientific">Corynebacterium xerosis</name>
    <dbReference type="NCBI Taxonomy" id="1725"/>
    <lineage>
        <taxon>Bacteria</taxon>
        <taxon>Bacillati</taxon>
        <taxon>Actinomycetota</taxon>
        <taxon>Actinomycetes</taxon>
        <taxon>Mycobacteriales</taxon>
        <taxon>Corynebacteriaceae</taxon>
        <taxon>Corynebacterium</taxon>
    </lineage>
</organism>
<evidence type="ECO:0000256" key="1">
    <source>
        <dbReference type="ARBA" id="ARBA00004651"/>
    </source>
</evidence>
<feature type="transmembrane region" description="Helical" evidence="9">
    <location>
        <begin position="43"/>
        <end position="66"/>
    </location>
</feature>
<dbReference type="PANTHER" id="PTHR36122">
    <property type="entry name" value="NICOTINAMIDE RIBOSIDE TRANSPORTER PNUC"/>
    <property type="match status" value="1"/>
</dbReference>
<feature type="transmembrane region" description="Helical" evidence="9">
    <location>
        <begin position="173"/>
        <end position="193"/>
    </location>
</feature>